<dbReference type="Gene3D" id="1.10.10.10">
    <property type="entry name" value="Winged helix-like DNA-binding domain superfamily/Winged helix DNA-binding domain"/>
    <property type="match status" value="1"/>
</dbReference>
<dbReference type="Pfam" id="PF00392">
    <property type="entry name" value="GntR"/>
    <property type="match status" value="1"/>
</dbReference>
<dbReference type="PANTHER" id="PTHR44846">
    <property type="entry name" value="MANNOSYL-D-GLYCERATE TRANSPORT/METABOLISM SYSTEM REPRESSOR MNGR-RELATED"/>
    <property type="match status" value="1"/>
</dbReference>
<dbReference type="Pfam" id="PF07702">
    <property type="entry name" value="UTRA"/>
    <property type="match status" value="1"/>
</dbReference>
<evidence type="ECO:0000256" key="1">
    <source>
        <dbReference type="ARBA" id="ARBA00023015"/>
    </source>
</evidence>
<dbReference type="InterPro" id="IPR036388">
    <property type="entry name" value="WH-like_DNA-bd_sf"/>
</dbReference>
<evidence type="ECO:0000313" key="5">
    <source>
        <dbReference type="EMBL" id="QQM31158.1"/>
    </source>
</evidence>
<protein>
    <submittedName>
        <fullName evidence="5">GntR family transcriptional regulator</fullName>
    </submittedName>
</protein>
<dbReference type="PRINTS" id="PR00035">
    <property type="entry name" value="HTHGNTR"/>
</dbReference>
<dbReference type="CDD" id="cd07377">
    <property type="entry name" value="WHTH_GntR"/>
    <property type="match status" value="1"/>
</dbReference>
<dbReference type="AlphaFoldDB" id="A0A7T7KM35"/>
<evidence type="ECO:0000256" key="3">
    <source>
        <dbReference type="ARBA" id="ARBA00023163"/>
    </source>
</evidence>
<feature type="domain" description="HTH gntR-type" evidence="4">
    <location>
        <begin position="21"/>
        <end position="89"/>
    </location>
</feature>
<evidence type="ECO:0000256" key="2">
    <source>
        <dbReference type="ARBA" id="ARBA00023125"/>
    </source>
</evidence>
<sequence>MATSDIIKRVRAELAGSATDIPLYKRLKTAIETVILSNELHAGERLPGERALAESLGLSRVTVRKSFALLEEDGLLARRHGARTEVASKVEKTLSNLTSFSEDIRSRGMEPGCIWLSKQMSRPSPTEMMALGIGSSESILRMQRIRTADGKPIAVEIASVPQRFLPAPELVGHSLYDALEKRGYLPQRAIQRMRTRSASQEDSDRLSCPPLTPLLVTERRCFLPQGDVVEYCETRYRGDVYDFVFELRR</sequence>
<keyword evidence="1" id="KW-0805">Transcription regulation</keyword>
<dbReference type="SMART" id="SM00866">
    <property type="entry name" value="UTRA"/>
    <property type="match status" value="1"/>
</dbReference>
<evidence type="ECO:0000259" key="4">
    <source>
        <dbReference type="PROSITE" id="PS50949"/>
    </source>
</evidence>
<dbReference type="GO" id="GO:0045892">
    <property type="term" value="P:negative regulation of DNA-templated transcription"/>
    <property type="evidence" value="ECO:0007669"/>
    <property type="project" value="TreeGrafter"/>
</dbReference>
<dbReference type="InterPro" id="IPR028978">
    <property type="entry name" value="Chorismate_lyase_/UTRA_dom_sf"/>
</dbReference>
<dbReference type="InterPro" id="IPR011663">
    <property type="entry name" value="UTRA"/>
</dbReference>
<accession>A0A7T7KM35</accession>
<dbReference type="PANTHER" id="PTHR44846:SF1">
    <property type="entry name" value="MANNOSYL-D-GLYCERATE TRANSPORT_METABOLISM SYSTEM REPRESSOR MNGR-RELATED"/>
    <property type="match status" value="1"/>
</dbReference>
<proteinExistence type="predicted"/>
<dbReference type="GO" id="GO:0003677">
    <property type="term" value="F:DNA binding"/>
    <property type="evidence" value="ECO:0007669"/>
    <property type="project" value="UniProtKB-KW"/>
</dbReference>
<organism evidence="5 6">
    <name type="scientific">Martelella lutilitoris</name>
    <dbReference type="NCBI Taxonomy" id="2583532"/>
    <lineage>
        <taxon>Bacteria</taxon>
        <taxon>Pseudomonadati</taxon>
        <taxon>Pseudomonadota</taxon>
        <taxon>Alphaproteobacteria</taxon>
        <taxon>Hyphomicrobiales</taxon>
        <taxon>Aurantimonadaceae</taxon>
        <taxon>Martelella</taxon>
    </lineage>
</organism>
<dbReference type="InterPro" id="IPR050679">
    <property type="entry name" value="Bact_HTH_transcr_reg"/>
</dbReference>
<evidence type="ECO:0000313" key="6">
    <source>
        <dbReference type="Proteomes" id="UP000596083"/>
    </source>
</evidence>
<dbReference type="InterPro" id="IPR036390">
    <property type="entry name" value="WH_DNA-bd_sf"/>
</dbReference>
<dbReference type="Proteomes" id="UP000596083">
    <property type="component" value="Chromosome"/>
</dbReference>
<dbReference type="InterPro" id="IPR000524">
    <property type="entry name" value="Tscrpt_reg_HTH_GntR"/>
</dbReference>
<dbReference type="GO" id="GO:0003700">
    <property type="term" value="F:DNA-binding transcription factor activity"/>
    <property type="evidence" value="ECO:0007669"/>
    <property type="project" value="InterPro"/>
</dbReference>
<keyword evidence="2" id="KW-0238">DNA-binding</keyword>
<keyword evidence="3" id="KW-0804">Transcription</keyword>
<dbReference type="SUPFAM" id="SSF46785">
    <property type="entry name" value="Winged helix' DNA-binding domain"/>
    <property type="match status" value="1"/>
</dbReference>
<reference evidence="5 6" key="1">
    <citation type="submission" date="2020-12" db="EMBL/GenBank/DDBJ databases">
        <authorList>
            <person name="Zheng R.K."/>
            <person name="Sun C.M."/>
        </authorList>
    </citation>
    <scope>NUCLEOTIDE SEQUENCE [LARGE SCALE GENOMIC DNA]</scope>
    <source>
        <strain evidence="5 6">ZRK001</strain>
    </source>
</reference>
<gene>
    <name evidence="5" type="ORF">JET14_02980</name>
</gene>
<dbReference type="Gene3D" id="3.40.1410.10">
    <property type="entry name" value="Chorismate lyase-like"/>
    <property type="match status" value="1"/>
</dbReference>
<dbReference type="EMBL" id="CP066786">
    <property type="protein sequence ID" value="QQM31158.1"/>
    <property type="molecule type" value="Genomic_DNA"/>
</dbReference>
<dbReference type="SMART" id="SM00345">
    <property type="entry name" value="HTH_GNTR"/>
    <property type="match status" value="1"/>
</dbReference>
<dbReference type="SUPFAM" id="SSF64288">
    <property type="entry name" value="Chorismate lyase-like"/>
    <property type="match status" value="1"/>
</dbReference>
<dbReference type="KEGG" id="mlut:JET14_02980"/>
<dbReference type="PROSITE" id="PS50949">
    <property type="entry name" value="HTH_GNTR"/>
    <property type="match status" value="1"/>
</dbReference>
<name>A0A7T7KM35_9HYPH</name>
<dbReference type="RefSeq" id="WP_200336734.1">
    <property type="nucleotide sequence ID" value="NZ_CP066786.1"/>
</dbReference>